<gene>
    <name evidence="2" type="ORF">PgNI_11251</name>
</gene>
<keyword evidence="1" id="KW-1185">Reference proteome</keyword>
<protein>
    <submittedName>
        <fullName evidence="2">Uncharacterized protein</fullName>
    </submittedName>
</protein>
<dbReference type="OrthoDB" id="2520703at2759"/>
<evidence type="ECO:0000313" key="2">
    <source>
        <dbReference type="RefSeq" id="XP_030976799.1"/>
    </source>
</evidence>
<sequence>MINFENVPRALNMVPVLSVPAEIWIDIAGHLGWQCQFEQGCGCKRGNIHCRGQQTGLKNLCLVSQTFRAIFQPFLYHQLNVKFMFSLDNSETVRVDTCNRIKSLVRTLSERPDLAEHVKSLTFCVRPNNVVAASKVLHSAGPFPPLLNLAHLRWPSDLELNPGETFANQEWEKLESLHVGNTCDRDGWNSKPQSGIFEDLGELYAKSSTISTLTFRQNFGVRLDGPGTLQLRNVTKVHMIDPMITGVELEHLLKGLVSLQQFRWSCTGEMIESDAWRAYRGRGQVVLPSTRNHDGVNANHYWPYVGDLLEALSPHCERLETLDINAPQFYISQQHISRGQHTLSKFARTSLKQFKNLRSLKIGITSIYPCVLRHFSATARLPEMWQPYMHRDGLSSGKDVSMYSTNLYADGLPPLLEELVISEYEVMPVSEMIGEDLHRLVSAKKRHLPNLRKVTVSFVNSLNSIPGDVFGAKQALAELGVEVIVKKTSPTLREFRPGDDVVDRSPDEFTWADYQATQLILNTGETINSVREVLEDIRIYEPEAGRAAEVYLQAQMANDIVWDGI</sequence>
<dbReference type="Proteomes" id="UP000515153">
    <property type="component" value="Chromosome VI"/>
</dbReference>
<organism evidence="1 2">
    <name type="scientific">Pyricularia grisea</name>
    <name type="common">Crabgrass-specific blast fungus</name>
    <name type="synonym">Magnaporthe grisea</name>
    <dbReference type="NCBI Taxonomy" id="148305"/>
    <lineage>
        <taxon>Eukaryota</taxon>
        <taxon>Fungi</taxon>
        <taxon>Dikarya</taxon>
        <taxon>Ascomycota</taxon>
        <taxon>Pezizomycotina</taxon>
        <taxon>Sordariomycetes</taxon>
        <taxon>Sordariomycetidae</taxon>
        <taxon>Magnaporthales</taxon>
        <taxon>Pyriculariaceae</taxon>
        <taxon>Pyricularia</taxon>
    </lineage>
</organism>
<name>A0A6P8APH2_PYRGI</name>
<proteinExistence type="predicted"/>
<evidence type="ECO:0000313" key="1">
    <source>
        <dbReference type="Proteomes" id="UP000515153"/>
    </source>
</evidence>
<dbReference type="GeneID" id="41966127"/>
<dbReference type="RefSeq" id="XP_030976799.1">
    <property type="nucleotide sequence ID" value="XM_031131222.1"/>
</dbReference>
<reference evidence="2" key="3">
    <citation type="submission" date="2025-08" db="UniProtKB">
        <authorList>
            <consortium name="RefSeq"/>
        </authorList>
    </citation>
    <scope>IDENTIFICATION</scope>
    <source>
        <strain evidence="2">NI907</strain>
    </source>
</reference>
<dbReference type="KEGG" id="pgri:PgNI_11251"/>
<dbReference type="AlphaFoldDB" id="A0A6P8APH2"/>
<accession>A0A6P8APH2</accession>
<reference evidence="1 2" key="1">
    <citation type="journal article" date="2019" name="Mol. Biol. Evol.">
        <title>Blast fungal genomes show frequent chromosomal changes, gene gains and losses, and effector gene turnover.</title>
        <authorList>
            <person name="Gomez Luciano L.B."/>
            <person name="Jason Tsai I."/>
            <person name="Chuma I."/>
            <person name="Tosa Y."/>
            <person name="Chen Y.H."/>
            <person name="Li J.Y."/>
            <person name="Li M.Y."/>
            <person name="Jade Lu M.Y."/>
            <person name="Nakayashiki H."/>
            <person name="Li W.H."/>
        </authorList>
    </citation>
    <scope>NUCLEOTIDE SEQUENCE [LARGE SCALE GENOMIC DNA]</scope>
    <source>
        <strain evidence="1 2">NI907</strain>
    </source>
</reference>
<reference evidence="2" key="2">
    <citation type="submission" date="2019-10" db="EMBL/GenBank/DDBJ databases">
        <authorList>
            <consortium name="NCBI Genome Project"/>
        </authorList>
    </citation>
    <scope>NUCLEOTIDE SEQUENCE</scope>
    <source>
        <strain evidence="2">NI907</strain>
    </source>
</reference>